<accession>A0A067M6N2</accession>
<name>A0A067M6N2_BOTB1</name>
<dbReference type="Pfam" id="PF00168">
    <property type="entry name" value="C2"/>
    <property type="match status" value="1"/>
</dbReference>
<dbReference type="PROSITE" id="PS50004">
    <property type="entry name" value="C2"/>
    <property type="match status" value="1"/>
</dbReference>
<organism evidence="3 4">
    <name type="scientific">Botryobasidium botryosum (strain FD-172 SS1)</name>
    <dbReference type="NCBI Taxonomy" id="930990"/>
    <lineage>
        <taxon>Eukaryota</taxon>
        <taxon>Fungi</taxon>
        <taxon>Dikarya</taxon>
        <taxon>Basidiomycota</taxon>
        <taxon>Agaricomycotina</taxon>
        <taxon>Agaricomycetes</taxon>
        <taxon>Cantharellales</taxon>
        <taxon>Botryobasidiaceae</taxon>
        <taxon>Botryobasidium</taxon>
    </lineage>
</organism>
<dbReference type="SMART" id="SM00239">
    <property type="entry name" value="C2"/>
    <property type="match status" value="1"/>
</dbReference>
<dbReference type="InParanoid" id="A0A067M6N2"/>
<feature type="compositionally biased region" description="Low complexity" evidence="1">
    <location>
        <begin position="11"/>
        <end position="24"/>
    </location>
</feature>
<dbReference type="Proteomes" id="UP000027195">
    <property type="component" value="Unassembled WGS sequence"/>
</dbReference>
<protein>
    <recommendedName>
        <fullName evidence="2">C2 domain-containing protein</fullName>
    </recommendedName>
</protein>
<dbReference type="SUPFAM" id="SSF49562">
    <property type="entry name" value="C2 domain (Calcium/lipid-binding domain, CaLB)"/>
    <property type="match status" value="1"/>
</dbReference>
<dbReference type="Gene3D" id="2.60.40.150">
    <property type="entry name" value="C2 domain"/>
    <property type="match status" value="1"/>
</dbReference>
<evidence type="ECO:0000313" key="4">
    <source>
        <dbReference type="Proteomes" id="UP000027195"/>
    </source>
</evidence>
<keyword evidence="4" id="KW-1185">Reference proteome</keyword>
<feature type="non-terminal residue" evidence="3">
    <location>
        <position position="169"/>
    </location>
</feature>
<dbReference type="InterPro" id="IPR035892">
    <property type="entry name" value="C2_domain_sf"/>
</dbReference>
<feature type="region of interest" description="Disordered" evidence="1">
    <location>
        <begin position="1"/>
        <end position="25"/>
    </location>
</feature>
<gene>
    <name evidence="3" type="ORF">BOTBODRAFT_35313</name>
</gene>
<dbReference type="EMBL" id="KL198058">
    <property type="protein sequence ID" value="KDQ11423.1"/>
    <property type="molecule type" value="Genomic_DNA"/>
</dbReference>
<sequence>MSAHSKKAGKYDSLSTSSETSYDSGETMELTIVGAHALPKNRISFLKIKPKTYVTATVVGDSTKSRTKVARRSSAPQWEQPLLLRGDSSSIIRVEVVKAAGAFGGERVIGTFEMRYDELQKKQSSGFGDIVGHVTCNLDVPAHAHVSYDAQPTISLRMPPPVRRSKSRY</sequence>
<reference evidence="4" key="1">
    <citation type="journal article" date="2014" name="Proc. Natl. Acad. Sci. U.S.A.">
        <title>Extensive sampling of basidiomycete genomes demonstrates inadequacy of the white-rot/brown-rot paradigm for wood decay fungi.</title>
        <authorList>
            <person name="Riley R."/>
            <person name="Salamov A.A."/>
            <person name="Brown D.W."/>
            <person name="Nagy L.G."/>
            <person name="Floudas D."/>
            <person name="Held B.W."/>
            <person name="Levasseur A."/>
            <person name="Lombard V."/>
            <person name="Morin E."/>
            <person name="Otillar R."/>
            <person name="Lindquist E.A."/>
            <person name="Sun H."/>
            <person name="LaButti K.M."/>
            <person name="Schmutz J."/>
            <person name="Jabbour D."/>
            <person name="Luo H."/>
            <person name="Baker S.E."/>
            <person name="Pisabarro A.G."/>
            <person name="Walton J.D."/>
            <person name="Blanchette R.A."/>
            <person name="Henrissat B."/>
            <person name="Martin F."/>
            <person name="Cullen D."/>
            <person name="Hibbett D.S."/>
            <person name="Grigoriev I.V."/>
        </authorList>
    </citation>
    <scope>NUCLEOTIDE SEQUENCE [LARGE SCALE GENOMIC DNA]</scope>
    <source>
        <strain evidence="4">FD-172 SS1</strain>
    </source>
</reference>
<evidence type="ECO:0000256" key="1">
    <source>
        <dbReference type="SAM" id="MobiDB-lite"/>
    </source>
</evidence>
<feature type="domain" description="C2" evidence="2">
    <location>
        <begin position="6"/>
        <end position="129"/>
    </location>
</feature>
<evidence type="ECO:0000259" key="2">
    <source>
        <dbReference type="PROSITE" id="PS50004"/>
    </source>
</evidence>
<dbReference type="HOGENOM" id="CLU_1582322_0_0_1"/>
<proteinExistence type="predicted"/>
<dbReference type="AlphaFoldDB" id="A0A067M6N2"/>
<dbReference type="InterPro" id="IPR000008">
    <property type="entry name" value="C2_dom"/>
</dbReference>
<evidence type="ECO:0000313" key="3">
    <source>
        <dbReference type="EMBL" id="KDQ11423.1"/>
    </source>
</evidence>